<evidence type="ECO:0000313" key="3">
    <source>
        <dbReference type="Proteomes" id="UP000269198"/>
    </source>
</evidence>
<dbReference type="OrthoDB" id="3335835at2"/>
<name>A0A3N0DRC1_9ACTN</name>
<evidence type="ECO:0008006" key="4">
    <source>
        <dbReference type="Google" id="ProtNLM"/>
    </source>
</evidence>
<evidence type="ECO:0000313" key="2">
    <source>
        <dbReference type="EMBL" id="RNL78195.1"/>
    </source>
</evidence>
<feature type="region of interest" description="Disordered" evidence="1">
    <location>
        <begin position="1"/>
        <end position="39"/>
    </location>
</feature>
<dbReference type="AlphaFoldDB" id="A0A3N0DRC1"/>
<gene>
    <name evidence="2" type="ORF">EFW17_23260</name>
</gene>
<reference evidence="2 3" key="1">
    <citation type="submission" date="2018-11" db="EMBL/GenBank/DDBJ databases">
        <title>The genome draft of YIM 96095.</title>
        <authorList>
            <person name="Tang S.-K."/>
            <person name="Chunyu W.-X."/>
            <person name="Feng Y.-Z."/>
        </authorList>
    </citation>
    <scope>NUCLEOTIDE SEQUENCE [LARGE SCALE GENOMIC DNA]</scope>
    <source>
        <strain evidence="2 3">YIM 96095</strain>
    </source>
</reference>
<evidence type="ECO:0000256" key="1">
    <source>
        <dbReference type="SAM" id="MobiDB-lite"/>
    </source>
</evidence>
<accession>A0A3N0DRC1</accession>
<comment type="caution">
    <text evidence="2">The sequence shown here is derived from an EMBL/GenBank/DDBJ whole genome shotgun (WGS) entry which is preliminary data.</text>
</comment>
<organism evidence="2 3">
    <name type="scientific">Halostreptopolyspora alba</name>
    <dbReference type="NCBI Taxonomy" id="2487137"/>
    <lineage>
        <taxon>Bacteria</taxon>
        <taxon>Bacillati</taxon>
        <taxon>Actinomycetota</taxon>
        <taxon>Actinomycetes</taxon>
        <taxon>Streptosporangiales</taxon>
        <taxon>Nocardiopsidaceae</taxon>
        <taxon>Halostreptopolyspora</taxon>
    </lineage>
</organism>
<dbReference type="EMBL" id="RJMB01000040">
    <property type="protein sequence ID" value="RNL78195.1"/>
    <property type="molecule type" value="Genomic_DNA"/>
</dbReference>
<keyword evidence="3" id="KW-1185">Reference proteome</keyword>
<proteinExistence type="predicted"/>
<sequence length="68" mass="7460">MGSEAGPTLRRPCPVVSNSPMPSGPCSPPQTRDAPKGGQWAGHRRVINVILYRTRTGIPWFDLYLGRV</sequence>
<protein>
    <recommendedName>
        <fullName evidence="4">Transposase</fullName>
    </recommendedName>
</protein>
<dbReference type="Proteomes" id="UP000269198">
    <property type="component" value="Unassembled WGS sequence"/>
</dbReference>